<sequence length="208" mass="23260">LIEADTISEISLTDILSNPSNYDNDTIPKEYRISSASNTGPRNPDYSSSRKKFRALVVLITNNTLMEQYKYETYWNTESNSWASKPGSTKTLEDFQSSIAKFALNSGDNSSAYIEKKWQPVPAGSVAETLGDGKEYIKIPDTNYNFWEATGGLATLQIDNLSGSIKSDLNSRFVSKGDHSDRINIETNKISHDIVNDPFDDLLFFSPF</sequence>
<name>A0A382M3K4_9ZZZZ</name>
<evidence type="ECO:0000313" key="1">
    <source>
        <dbReference type="EMBL" id="SVC43446.1"/>
    </source>
</evidence>
<gene>
    <name evidence="1" type="ORF">METZ01_LOCUS296300</name>
</gene>
<dbReference type="EMBL" id="UINC01091014">
    <property type="protein sequence ID" value="SVC43446.1"/>
    <property type="molecule type" value="Genomic_DNA"/>
</dbReference>
<organism evidence="1">
    <name type="scientific">marine metagenome</name>
    <dbReference type="NCBI Taxonomy" id="408172"/>
    <lineage>
        <taxon>unclassified sequences</taxon>
        <taxon>metagenomes</taxon>
        <taxon>ecological metagenomes</taxon>
    </lineage>
</organism>
<feature type="non-terminal residue" evidence="1">
    <location>
        <position position="1"/>
    </location>
</feature>
<accession>A0A382M3K4</accession>
<dbReference type="AlphaFoldDB" id="A0A382M3K4"/>
<reference evidence="1" key="1">
    <citation type="submission" date="2018-05" db="EMBL/GenBank/DDBJ databases">
        <authorList>
            <person name="Lanie J.A."/>
            <person name="Ng W.-L."/>
            <person name="Kazmierczak K.M."/>
            <person name="Andrzejewski T.M."/>
            <person name="Davidsen T.M."/>
            <person name="Wayne K.J."/>
            <person name="Tettelin H."/>
            <person name="Glass J.I."/>
            <person name="Rusch D."/>
            <person name="Podicherti R."/>
            <person name="Tsui H.-C.T."/>
            <person name="Winkler M.E."/>
        </authorList>
    </citation>
    <scope>NUCLEOTIDE SEQUENCE</scope>
</reference>
<protein>
    <submittedName>
        <fullName evidence="1">Uncharacterized protein</fullName>
    </submittedName>
</protein>
<proteinExistence type="predicted"/>